<dbReference type="InterPro" id="IPR036047">
    <property type="entry name" value="F-box-like_dom_sf"/>
</dbReference>
<dbReference type="SUPFAM" id="SSF81383">
    <property type="entry name" value="F-box domain"/>
    <property type="match status" value="1"/>
</dbReference>
<comment type="caution">
    <text evidence="1">The sequence shown here is derived from an EMBL/GenBank/DDBJ whole genome shotgun (WGS) entry which is preliminary data.</text>
</comment>
<dbReference type="EMBL" id="LNIX01000039">
    <property type="protein sequence ID" value="OXA39366.1"/>
    <property type="molecule type" value="Genomic_DNA"/>
</dbReference>
<organism evidence="1 2">
    <name type="scientific">Folsomia candida</name>
    <name type="common">Springtail</name>
    <dbReference type="NCBI Taxonomy" id="158441"/>
    <lineage>
        <taxon>Eukaryota</taxon>
        <taxon>Metazoa</taxon>
        <taxon>Ecdysozoa</taxon>
        <taxon>Arthropoda</taxon>
        <taxon>Hexapoda</taxon>
        <taxon>Collembola</taxon>
        <taxon>Entomobryomorpha</taxon>
        <taxon>Isotomoidea</taxon>
        <taxon>Isotomidae</taxon>
        <taxon>Proisotominae</taxon>
        <taxon>Folsomia</taxon>
    </lineage>
</organism>
<dbReference type="Proteomes" id="UP000198287">
    <property type="component" value="Unassembled WGS sequence"/>
</dbReference>
<evidence type="ECO:0000313" key="1">
    <source>
        <dbReference type="EMBL" id="OXA39366.1"/>
    </source>
</evidence>
<reference evidence="1 2" key="1">
    <citation type="submission" date="2015-12" db="EMBL/GenBank/DDBJ databases">
        <title>The genome of Folsomia candida.</title>
        <authorList>
            <person name="Faddeeva A."/>
            <person name="Derks M.F."/>
            <person name="Anvar Y."/>
            <person name="Smit S."/>
            <person name="Van Straalen N."/>
            <person name="Roelofs D."/>
        </authorList>
    </citation>
    <scope>NUCLEOTIDE SEQUENCE [LARGE SCALE GENOMIC DNA]</scope>
    <source>
        <strain evidence="1 2">VU population</strain>
        <tissue evidence="1">Whole body</tissue>
    </source>
</reference>
<name>A0A226D548_FOLCA</name>
<dbReference type="AlphaFoldDB" id="A0A226D548"/>
<sequence>MMTARGKDSDYEMSLNHDIIGHLCSYLCTKDIKTCRLVSSYWNYGATPVLKTRTSIALLLSPGDYGNDDPFPEGALETWNILGVVEKLKFCPTQVTLLIPSNSDNRLAEFPDFSVFPQTNNLKSISVEFPAGDQFRWQHELATKFVQSASTNLQELEFVSVRGDLNMPVALDFPSFGGSLFPKLRKLRVDIDLGEGPVPRIVEAITTSFPNLEHFVTECEQFVGILEAGLIFNWPE</sequence>
<proteinExistence type="predicted"/>
<protein>
    <recommendedName>
        <fullName evidence="3">F-box domain-containing protein</fullName>
    </recommendedName>
</protein>
<gene>
    <name evidence="1" type="ORF">Fcan01_25847</name>
</gene>
<accession>A0A226D548</accession>
<evidence type="ECO:0008006" key="3">
    <source>
        <dbReference type="Google" id="ProtNLM"/>
    </source>
</evidence>
<dbReference type="CDD" id="cd09917">
    <property type="entry name" value="F-box_SF"/>
    <property type="match status" value="1"/>
</dbReference>
<evidence type="ECO:0000313" key="2">
    <source>
        <dbReference type="Proteomes" id="UP000198287"/>
    </source>
</evidence>
<keyword evidence="2" id="KW-1185">Reference proteome</keyword>